<dbReference type="Pfam" id="PF00817">
    <property type="entry name" value="IMS"/>
    <property type="match status" value="1"/>
</dbReference>
<dbReference type="HAMAP" id="MF_01113">
    <property type="entry name" value="DNApol_IV"/>
    <property type="match status" value="1"/>
</dbReference>
<keyword evidence="12 16" id="KW-0239">DNA-directed DNA polymerase</keyword>
<proteinExistence type="inferred from homology"/>
<dbReference type="NCBIfam" id="NF002751">
    <property type="entry name" value="PRK02794.1"/>
    <property type="match status" value="1"/>
</dbReference>
<feature type="active site" evidence="16">
    <location>
        <position position="104"/>
    </location>
</feature>
<evidence type="ECO:0000256" key="3">
    <source>
        <dbReference type="ARBA" id="ARBA00011245"/>
    </source>
</evidence>
<feature type="domain" description="UmuC" evidence="18">
    <location>
        <begin position="4"/>
        <end position="185"/>
    </location>
</feature>
<dbReference type="FunFam" id="3.40.1170.60:FF:000001">
    <property type="entry name" value="DNA polymerase IV"/>
    <property type="match status" value="1"/>
</dbReference>
<dbReference type="InterPro" id="IPR024728">
    <property type="entry name" value="PolY_HhH_motif"/>
</dbReference>
<evidence type="ECO:0000256" key="15">
    <source>
        <dbReference type="ARBA" id="ARBA00049244"/>
    </source>
</evidence>
<gene>
    <name evidence="19" type="primary">dinB_2</name>
    <name evidence="16" type="synonym">dinB</name>
    <name evidence="19" type="ORF">Pan241w_40360</name>
</gene>
<dbReference type="GO" id="GO:0003887">
    <property type="term" value="F:DNA-directed DNA polymerase activity"/>
    <property type="evidence" value="ECO:0007669"/>
    <property type="project" value="UniProtKB-UniRule"/>
</dbReference>
<feature type="compositionally biased region" description="Basic and acidic residues" evidence="17">
    <location>
        <begin position="378"/>
        <end position="387"/>
    </location>
</feature>
<feature type="region of interest" description="Disordered" evidence="17">
    <location>
        <begin position="374"/>
        <end position="399"/>
    </location>
</feature>
<dbReference type="GO" id="GO:0006261">
    <property type="term" value="P:DNA-templated DNA replication"/>
    <property type="evidence" value="ECO:0007669"/>
    <property type="project" value="UniProtKB-UniRule"/>
</dbReference>
<keyword evidence="20" id="KW-1185">Reference proteome</keyword>
<evidence type="ECO:0000256" key="6">
    <source>
        <dbReference type="ARBA" id="ARBA00022679"/>
    </source>
</evidence>
<dbReference type="Pfam" id="PF11798">
    <property type="entry name" value="IMS_HHH"/>
    <property type="match status" value="1"/>
</dbReference>
<dbReference type="GO" id="GO:0003684">
    <property type="term" value="F:damaged DNA binding"/>
    <property type="evidence" value="ECO:0007669"/>
    <property type="project" value="InterPro"/>
</dbReference>
<evidence type="ECO:0000313" key="19">
    <source>
        <dbReference type="EMBL" id="QDT43932.1"/>
    </source>
</evidence>
<evidence type="ECO:0000256" key="13">
    <source>
        <dbReference type="ARBA" id="ARBA00023125"/>
    </source>
</evidence>
<keyword evidence="5 16" id="KW-0963">Cytoplasm</keyword>
<comment type="cofactor">
    <cofactor evidence="16">
        <name>Mg(2+)</name>
        <dbReference type="ChEBI" id="CHEBI:18420"/>
    </cofactor>
    <text evidence="16">Binds 2 magnesium ions per subunit.</text>
</comment>
<dbReference type="GO" id="GO:0042276">
    <property type="term" value="P:error-prone translesion synthesis"/>
    <property type="evidence" value="ECO:0007669"/>
    <property type="project" value="TreeGrafter"/>
</dbReference>
<keyword evidence="7 16" id="KW-0548">Nucleotidyltransferase</keyword>
<dbReference type="Gene3D" id="3.30.70.270">
    <property type="match status" value="1"/>
</dbReference>
<dbReference type="SUPFAM" id="SSF100879">
    <property type="entry name" value="Lesion bypass DNA polymerase (Y-family), little finger domain"/>
    <property type="match status" value="1"/>
</dbReference>
<dbReference type="InterPro" id="IPR017961">
    <property type="entry name" value="DNA_pol_Y-fam_little_finger"/>
</dbReference>
<dbReference type="KEGG" id="gaz:Pan241w_40360"/>
<organism evidence="19 20">
    <name type="scientific">Gimesia alba</name>
    <dbReference type="NCBI Taxonomy" id="2527973"/>
    <lineage>
        <taxon>Bacteria</taxon>
        <taxon>Pseudomonadati</taxon>
        <taxon>Planctomycetota</taxon>
        <taxon>Planctomycetia</taxon>
        <taxon>Planctomycetales</taxon>
        <taxon>Planctomycetaceae</taxon>
        <taxon>Gimesia</taxon>
    </lineage>
</organism>
<evidence type="ECO:0000256" key="17">
    <source>
        <dbReference type="SAM" id="MobiDB-lite"/>
    </source>
</evidence>
<keyword evidence="9 16" id="KW-0479">Metal-binding</keyword>
<evidence type="ECO:0000256" key="7">
    <source>
        <dbReference type="ARBA" id="ARBA00022695"/>
    </source>
</evidence>
<dbReference type="InterPro" id="IPR050116">
    <property type="entry name" value="DNA_polymerase-Y"/>
</dbReference>
<evidence type="ECO:0000256" key="5">
    <source>
        <dbReference type="ARBA" id="ARBA00022490"/>
    </source>
</evidence>
<dbReference type="AlphaFoldDB" id="A0A517RJ89"/>
<evidence type="ECO:0000256" key="4">
    <source>
        <dbReference type="ARBA" id="ARBA00022457"/>
    </source>
</evidence>
<evidence type="ECO:0000256" key="8">
    <source>
        <dbReference type="ARBA" id="ARBA00022705"/>
    </source>
</evidence>
<dbReference type="GO" id="GO:0009432">
    <property type="term" value="P:SOS response"/>
    <property type="evidence" value="ECO:0007669"/>
    <property type="project" value="TreeGrafter"/>
</dbReference>
<evidence type="ECO:0000256" key="9">
    <source>
        <dbReference type="ARBA" id="ARBA00022723"/>
    </source>
</evidence>
<comment type="function">
    <text evidence="16">Poorly processive, error-prone DNA polymerase involved in untargeted mutagenesis. Copies undamaged DNA at stalled replication forks, which arise in vivo from mismatched or misaligned primer ends. These misaligned primers can be extended by PolIV. Exhibits no 3'-5' exonuclease (proofreading) activity. May be involved in translesional synthesis, in conjunction with the beta clamp from PolIII.</text>
</comment>
<evidence type="ECO:0000313" key="20">
    <source>
        <dbReference type="Proteomes" id="UP000317171"/>
    </source>
</evidence>
<dbReference type="GO" id="GO:0005829">
    <property type="term" value="C:cytosol"/>
    <property type="evidence" value="ECO:0007669"/>
    <property type="project" value="TreeGrafter"/>
</dbReference>
<dbReference type="PROSITE" id="PS50173">
    <property type="entry name" value="UMUC"/>
    <property type="match status" value="1"/>
</dbReference>
<keyword evidence="4 16" id="KW-0515">Mutator protein</keyword>
<comment type="subcellular location">
    <subcellularLocation>
        <location evidence="1 16">Cytoplasm</location>
    </subcellularLocation>
</comment>
<dbReference type="EC" id="2.7.7.7" evidence="16"/>
<accession>A0A517RJ89</accession>
<keyword evidence="8 16" id="KW-0235">DNA replication</keyword>
<dbReference type="Pfam" id="PF11799">
    <property type="entry name" value="IMS_C"/>
    <property type="match status" value="1"/>
</dbReference>
<dbReference type="Gene3D" id="1.10.150.20">
    <property type="entry name" value="5' to 3' exonuclease, C-terminal subdomain"/>
    <property type="match status" value="1"/>
</dbReference>
<dbReference type="Gene3D" id="3.30.1490.100">
    <property type="entry name" value="DNA polymerase, Y-family, little finger domain"/>
    <property type="match status" value="1"/>
</dbReference>
<dbReference type="FunFam" id="3.30.1490.100:FF:000004">
    <property type="entry name" value="DNA polymerase IV"/>
    <property type="match status" value="1"/>
</dbReference>
<keyword evidence="13 16" id="KW-0238">DNA-binding</keyword>
<feature type="binding site" evidence="16">
    <location>
        <position position="8"/>
    </location>
    <ligand>
        <name>Mg(2+)</name>
        <dbReference type="ChEBI" id="CHEBI:18420"/>
    </ligand>
</feature>
<dbReference type="InterPro" id="IPR043128">
    <property type="entry name" value="Rev_trsase/Diguanyl_cyclase"/>
</dbReference>
<dbReference type="Proteomes" id="UP000317171">
    <property type="component" value="Chromosome"/>
</dbReference>
<dbReference type="CDD" id="cd03586">
    <property type="entry name" value="PolY_Pol_IV_kappa"/>
    <property type="match status" value="1"/>
</dbReference>
<dbReference type="EMBL" id="CP036269">
    <property type="protein sequence ID" value="QDT43932.1"/>
    <property type="molecule type" value="Genomic_DNA"/>
</dbReference>
<protein>
    <recommendedName>
        <fullName evidence="16">DNA polymerase IV</fullName>
        <shortName evidence="16">Pol IV</shortName>
        <ecNumber evidence="16">2.7.7.7</ecNumber>
    </recommendedName>
</protein>
<dbReference type="InterPro" id="IPR022880">
    <property type="entry name" value="DNApol_IV"/>
</dbReference>
<evidence type="ECO:0000256" key="10">
    <source>
        <dbReference type="ARBA" id="ARBA00022763"/>
    </source>
</evidence>
<comment type="similarity">
    <text evidence="2 16">Belongs to the DNA polymerase type-Y family.</text>
</comment>
<feature type="binding site" evidence="16">
    <location>
        <position position="103"/>
    </location>
    <ligand>
        <name>Mg(2+)</name>
        <dbReference type="ChEBI" id="CHEBI:18420"/>
    </ligand>
</feature>
<dbReference type="Gene3D" id="3.40.1170.60">
    <property type="match status" value="1"/>
</dbReference>
<comment type="subunit">
    <text evidence="3 16">Monomer.</text>
</comment>
<feature type="compositionally biased region" description="Acidic residues" evidence="17">
    <location>
        <begin position="388"/>
        <end position="399"/>
    </location>
</feature>
<sequence length="399" mass="44940">MRTILHVDMDAFYASIEEREHPELKGQPIIVGGRADLRGVVSAANYKAREFGVHSAMPMKTARQLCPQAHYFPVRMQDYAEISRSIQWIFRKYTPLVEPLSLDEAFLDVTGSHLLFGTGEEIAITIKDEIKESLNLIASVGVAPNKFLAKIASDADKPDGLVIVESDKIHDFLDPLPISRVWGIGKVATRRFSKLGINTISQLRALDPGLLTELFGEQGQHLWELSQGIDERPVVPERQAKSISRETTFSLDVTDLEILKSVLIELVEDVARRLRKNELRGRTIQLKIRYDDFATFTRALTVHQPTNITREIEEASILLLEQRLPERPLSIRLIGVGVTGFDTGARQQRSLFDEEDQQKHSRLDQVKDQIANRFGTESIKRANRIEAAEPDEPTASESG</sequence>
<dbReference type="InterPro" id="IPR043502">
    <property type="entry name" value="DNA/RNA_pol_sf"/>
</dbReference>
<dbReference type="GO" id="GO:0006281">
    <property type="term" value="P:DNA repair"/>
    <property type="evidence" value="ECO:0007669"/>
    <property type="project" value="UniProtKB-UniRule"/>
</dbReference>
<feature type="site" description="Substrate discrimination" evidence="16">
    <location>
        <position position="13"/>
    </location>
</feature>
<evidence type="ECO:0000256" key="14">
    <source>
        <dbReference type="ARBA" id="ARBA00023204"/>
    </source>
</evidence>
<evidence type="ECO:0000256" key="2">
    <source>
        <dbReference type="ARBA" id="ARBA00010945"/>
    </source>
</evidence>
<keyword evidence="14 16" id="KW-0234">DNA repair</keyword>
<dbReference type="NCBIfam" id="NF003015">
    <property type="entry name" value="PRK03858.1"/>
    <property type="match status" value="1"/>
</dbReference>
<dbReference type="RefSeq" id="WP_145218982.1">
    <property type="nucleotide sequence ID" value="NZ_CP036269.1"/>
</dbReference>
<evidence type="ECO:0000256" key="1">
    <source>
        <dbReference type="ARBA" id="ARBA00004496"/>
    </source>
</evidence>
<dbReference type="NCBIfam" id="NF002677">
    <property type="entry name" value="PRK02406.1"/>
    <property type="match status" value="1"/>
</dbReference>
<keyword evidence="11 16" id="KW-0460">Magnesium</keyword>
<evidence type="ECO:0000256" key="12">
    <source>
        <dbReference type="ARBA" id="ARBA00022932"/>
    </source>
</evidence>
<dbReference type="PANTHER" id="PTHR11076:SF33">
    <property type="entry name" value="DNA POLYMERASE KAPPA"/>
    <property type="match status" value="1"/>
</dbReference>
<comment type="catalytic activity">
    <reaction evidence="15 16">
        <text>DNA(n) + a 2'-deoxyribonucleoside 5'-triphosphate = DNA(n+1) + diphosphate</text>
        <dbReference type="Rhea" id="RHEA:22508"/>
        <dbReference type="Rhea" id="RHEA-COMP:17339"/>
        <dbReference type="Rhea" id="RHEA-COMP:17340"/>
        <dbReference type="ChEBI" id="CHEBI:33019"/>
        <dbReference type="ChEBI" id="CHEBI:61560"/>
        <dbReference type="ChEBI" id="CHEBI:173112"/>
        <dbReference type="EC" id="2.7.7.7"/>
    </reaction>
</comment>
<dbReference type="InterPro" id="IPR036775">
    <property type="entry name" value="DNA_pol_Y-fam_lit_finger_sf"/>
</dbReference>
<keyword evidence="6 16" id="KW-0808">Transferase</keyword>
<evidence type="ECO:0000256" key="16">
    <source>
        <dbReference type="HAMAP-Rule" id="MF_01113"/>
    </source>
</evidence>
<name>A0A517RJ89_9PLAN</name>
<dbReference type="SUPFAM" id="SSF56672">
    <property type="entry name" value="DNA/RNA polymerases"/>
    <property type="match status" value="1"/>
</dbReference>
<reference evidence="19 20" key="1">
    <citation type="submission" date="2019-02" db="EMBL/GenBank/DDBJ databases">
        <title>Deep-cultivation of Planctomycetes and their phenomic and genomic characterization uncovers novel biology.</title>
        <authorList>
            <person name="Wiegand S."/>
            <person name="Jogler M."/>
            <person name="Boedeker C."/>
            <person name="Pinto D."/>
            <person name="Vollmers J."/>
            <person name="Rivas-Marin E."/>
            <person name="Kohn T."/>
            <person name="Peeters S.H."/>
            <person name="Heuer A."/>
            <person name="Rast P."/>
            <person name="Oberbeckmann S."/>
            <person name="Bunk B."/>
            <person name="Jeske O."/>
            <person name="Meyerdierks A."/>
            <person name="Storesund J.E."/>
            <person name="Kallscheuer N."/>
            <person name="Luecker S."/>
            <person name="Lage O.M."/>
            <person name="Pohl T."/>
            <person name="Merkel B.J."/>
            <person name="Hornburger P."/>
            <person name="Mueller R.-W."/>
            <person name="Bruemmer F."/>
            <person name="Labrenz M."/>
            <person name="Spormann A.M."/>
            <person name="Op den Camp H."/>
            <person name="Overmann J."/>
            <person name="Amann R."/>
            <person name="Jetten M.S.M."/>
            <person name="Mascher T."/>
            <person name="Medema M.H."/>
            <person name="Devos D.P."/>
            <person name="Kaster A.-K."/>
            <person name="Ovreas L."/>
            <person name="Rohde M."/>
            <person name="Galperin M.Y."/>
            <person name="Jogler C."/>
        </authorList>
    </citation>
    <scope>NUCLEOTIDE SEQUENCE [LARGE SCALE GENOMIC DNA]</scope>
    <source>
        <strain evidence="19 20">Pan241w</strain>
    </source>
</reference>
<evidence type="ECO:0000256" key="11">
    <source>
        <dbReference type="ARBA" id="ARBA00022842"/>
    </source>
</evidence>
<dbReference type="PANTHER" id="PTHR11076">
    <property type="entry name" value="DNA REPAIR POLYMERASE UMUC / TRANSFERASE FAMILY MEMBER"/>
    <property type="match status" value="1"/>
</dbReference>
<evidence type="ECO:0000259" key="18">
    <source>
        <dbReference type="PROSITE" id="PS50173"/>
    </source>
</evidence>
<keyword evidence="10 16" id="KW-0227">DNA damage</keyword>
<dbReference type="GO" id="GO:0000287">
    <property type="term" value="F:magnesium ion binding"/>
    <property type="evidence" value="ECO:0007669"/>
    <property type="project" value="UniProtKB-UniRule"/>
</dbReference>
<dbReference type="OrthoDB" id="9808813at2"/>
<dbReference type="InterPro" id="IPR001126">
    <property type="entry name" value="UmuC"/>
</dbReference>